<feature type="transmembrane region" description="Helical" evidence="1">
    <location>
        <begin position="7"/>
        <end position="28"/>
    </location>
</feature>
<evidence type="ECO:0000256" key="1">
    <source>
        <dbReference type="SAM" id="Phobius"/>
    </source>
</evidence>
<dbReference type="RefSeq" id="WP_212948055.1">
    <property type="nucleotide sequence ID" value="NZ_BORW01000003.1"/>
</dbReference>
<name>A0ABQ4LSE9_9BACL</name>
<proteinExistence type="predicted"/>
<organism evidence="2 3">
    <name type="scientific">Paenibacillus cookii</name>
    <dbReference type="NCBI Taxonomy" id="157839"/>
    <lineage>
        <taxon>Bacteria</taxon>
        <taxon>Bacillati</taxon>
        <taxon>Bacillota</taxon>
        <taxon>Bacilli</taxon>
        <taxon>Bacillales</taxon>
        <taxon>Paenibacillaceae</taxon>
        <taxon>Paenibacillus</taxon>
    </lineage>
</organism>
<comment type="caution">
    <text evidence="2">The sequence shown here is derived from an EMBL/GenBank/DDBJ whole genome shotgun (WGS) entry which is preliminary data.</text>
</comment>
<keyword evidence="1" id="KW-0472">Membrane</keyword>
<reference evidence="2 3" key="1">
    <citation type="submission" date="2021-03" db="EMBL/GenBank/DDBJ databases">
        <title>Antimicrobial resistance genes in bacteria isolated from Japanese honey, and their potential for conferring macrolide and lincosamide resistance in the American foulbrood pathogen Paenibacillus larvae.</title>
        <authorList>
            <person name="Okamoto M."/>
            <person name="Kumagai M."/>
            <person name="Kanamori H."/>
            <person name="Takamatsu D."/>
        </authorList>
    </citation>
    <scope>NUCLEOTIDE SEQUENCE [LARGE SCALE GENOMIC DNA]</scope>
    <source>
        <strain evidence="2 3">J21TS3</strain>
    </source>
</reference>
<evidence type="ECO:0000313" key="3">
    <source>
        <dbReference type="Proteomes" id="UP000680638"/>
    </source>
</evidence>
<sequence length="119" mass="13380">MDQKNNVFMLVLSGIMMIVVICLVIMIVKPQPDATSHFTGSMETYAHGIDIPSFPDEMNITTNGEQIVSLGANRFAVIDNNPDSSNHGTILIYEYDEQARKIHFLASENYVARMNQRTE</sequence>
<evidence type="ECO:0000313" key="2">
    <source>
        <dbReference type="EMBL" id="GIO66174.1"/>
    </source>
</evidence>
<accession>A0ABQ4LSE9</accession>
<keyword evidence="1" id="KW-0812">Transmembrane</keyword>
<dbReference type="Proteomes" id="UP000680638">
    <property type="component" value="Unassembled WGS sequence"/>
</dbReference>
<keyword evidence="1" id="KW-1133">Transmembrane helix</keyword>
<keyword evidence="3" id="KW-1185">Reference proteome</keyword>
<gene>
    <name evidence="2" type="ORF">J21TS3_09950</name>
</gene>
<protein>
    <submittedName>
        <fullName evidence="2">Uncharacterized protein</fullName>
    </submittedName>
</protein>
<dbReference type="EMBL" id="BORW01000003">
    <property type="protein sequence ID" value="GIO66174.1"/>
    <property type="molecule type" value="Genomic_DNA"/>
</dbReference>